<organism evidence="1 2">
    <name type="scientific">Hohenbuehelia grisea</name>
    <dbReference type="NCBI Taxonomy" id="104357"/>
    <lineage>
        <taxon>Eukaryota</taxon>
        <taxon>Fungi</taxon>
        <taxon>Dikarya</taxon>
        <taxon>Basidiomycota</taxon>
        <taxon>Agaricomycotina</taxon>
        <taxon>Agaricomycetes</taxon>
        <taxon>Agaricomycetidae</taxon>
        <taxon>Agaricales</taxon>
        <taxon>Pleurotineae</taxon>
        <taxon>Pleurotaceae</taxon>
        <taxon>Hohenbuehelia</taxon>
    </lineage>
</organism>
<reference evidence="2" key="1">
    <citation type="submission" date="2024-06" db="EMBL/GenBank/DDBJ databases">
        <title>Multi-omics analyses provide insights into the biosynthesis of the anticancer antibiotic pleurotin in Hohenbuehelia grisea.</title>
        <authorList>
            <person name="Weaver J.A."/>
            <person name="Alberti F."/>
        </authorList>
    </citation>
    <scope>NUCLEOTIDE SEQUENCE [LARGE SCALE GENOMIC DNA]</scope>
    <source>
        <strain evidence="2">T-177</strain>
    </source>
</reference>
<name>A0ABR3IZC3_9AGAR</name>
<evidence type="ECO:0000313" key="1">
    <source>
        <dbReference type="EMBL" id="KAL0948572.1"/>
    </source>
</evidence>
<accession>A0ABR3IZC3</accession>
<comment type="caution">
    <text evidence="1">The sequence shown here is derived from an EMBL/GenBank/DDBJ whole genome shotgun (WGS) entry which is preliminary data.</text>
</comment>
<evidence type="ECO:0008006" key="3">
    <source>
        <dbReference type="Google" id="ProtNLM"/>
    </source>
</evidence>
<dbReference type="Proteomes" id="UP001556367">
    <property type="component" value="Unassembled WGS sequence"/>
</dbReference>
<proteinExistence type="predicted"/>
<protein>
    <recommendedName>
        <fullName evidence="3">F-box domain-containing protein</fullName>
    </recommendedName>
</protein>
<evidence type="ECO:0000313" key="2">
    <source>
        <dbReference type="Proteomes" id="UP001556367"/>
    </source>
</evidence>
<gene>
    <name evidence="1" type="ORF">HGRIS_011131</name>
</gene>
<dbReference type="EMBL" id="JASNQZ010000014">
    <property type="protein sequence ID" value="KAL0948572.1"/>
    <property type="molecule type" value="Genomic_DNA"/>
</dbReference>
<sequence>MSTSPCPDCNLVTITQKDQFHPGASPVAALMNSNQRPSAAEMDKALAEIKRSSLELTVCDENIEHLEAHLQDLRRYRNTISRYLCAHKAVVSPLRRLPPEILATIMTYTLPNKASTFNPQRQDRHGMLMLALVSRAVHAYSMVTNRRRSRHTKAAKRHLHLRGLPPEIRACGINDFGQASS</sequence>
<keyword evidence="2" id="KW-1185">Reference proteome</keyword>